<sequence>MTFKRYFIRVLHRLQKGPGYTYKSCWSGTAITPTRMDPSASPRGQRRKSSGFFLTLVSSSLSIGFKTMKFPAVTVCNMDELTEAALERILQSKHGDAISAPPLNSSETIPLVLIDESDPDHPVIIDLFETNQSGSGTNPTILSALSNVTSEGKEHQVAVKLVSGGLWLPATCSALRSRTRYIVSFGAGIVLLPAQDEIRMGYQQGHDLACLLWAEPAGYRYVERHRTSAYSQWSLETIQGKKKSEDSSEQDHFSCVCTC</sequence>
<dbReference type="Proteomes" id="UP000694404">
    <property type="component" value="Unplaced"/>
</dbReference>
<proteinExistence type="predicted"/>
<evidence type="ECO:0000313" key="2">
    <source>
        <dbReference type="Proteomes" id="UP000694404"/>
    </source>
</evidence>
<organism evidence="1 2">
    <name type="scientific">Chelonoidis abingdonii</name>
    <name type="common">Abingdon island giant tortoise</name>
    <name type="synonym">Testudo abingdonii</name>
    <dbReference type="NCBI Taxonomy" id="106734"/>
    <lineage>
        <taxon>Eukaryota</taxon>
        <taxon>Metazoa</taxon>
        <taxon>Chordata</taxon>
        <taxon>Craniata</taxon>
        <taxon>Vertebrata</taxon>
        <taxon>Euteleostomi</taxon>
        <taxon>Archelosauria</taxon>
        <taxon>Testudinata</taxon>
        <taxon>Testudines</taxon>
        <taxon>Cryptodira</taxon>
        <taxon>Durocryptodira</taxon>
        <taxon>Testudinoidea</taxon>
        <taxon>Testudinidae</taxon>
        <taxon>Chelonoidis</taxon>
    </lineage>
</organism>
<evidence type="ECO:0000313" key="1">
    <source>
        <dbReference type="Ensembl" id="ENSCABP00000022323.1"/>
    </source>
</evidence>
<dbReference type="Ensembl" id="ENSCABT00000024457.1">
    <property type="protein sequence ID" value="ENSCABP00000022323.1"/>
    <property type="gene ID" value="ENSCABG00000016455.1"/>
</dbReference>
<reference evidence="1" key="2">
    <citation type="submission" date="2025-09" db="UniProtKB">
        <authorList>
            <consortium name="Ensembl"/>
        </authorList>
    </citation>
    <scope>IDENTIFICATION</scope>
</reference>
<keyword evidence="2" id="KW-1185">Reference proteome</keyword>
<accession>A0A8C0HFM0</accession>
<name>A0A8C0HFM0_CHEAB</name>
<dbReference type="AlphaFoldDB" id="A0A8C0HFM0"/>
<reference evidence="1" key="1">
    <citation type="submission" date="2025-08" db="UniProtKB">
        <authorList>
            <consortium name="Ensembl"/>
        </authorList>
    </citation>
    <scope>IDENTIFICATION</scope>
</reference>
<protein>
    <submittedName>
        <fullName evidence="1">Uncharacterized protein</fullName>
    </submittedName>
</protein>
<dbReference type="GeneTree" id="ENSGT00940000160893"/>